<reference evidence="1 2" key="1">
    <citation type="submission" date="2019-01" db="EMBL/GenBank/DDBJ databases">
        <title>Lujinxingia litoralis gen. nov., sp. nov. and Lujinxingia sediminis gen. nov., sp. nov., new members in the order Bradymonadales, isolated from coastal sediment.</title>
        <authorList>
            <person name="Li C.-M."/>
        </authorList>
    </citation>
    <scope>NUCLEOTIDE SEQUENCE [LARGE SCALE GENOMIC DNA]</scope>
    <source>
        <strain evidence="1 2">SEH01</strain>
    </source>
</reference>
<sequence>MLRPKLGVALLIIIGISVIALPIAALSCTWPAKVEVWELELIAVTIDGEPAELHDRYDDMTLTWYSGIYSEGMYFDYTISEDANPLGFLYSRQSMPEDFEPFVADQGERQ</sequence>
<evidence type="ECO:0000313" key="2">
    <source>
        <dbReference type="Proteomes" id="UP000282926"/>
    </source>
</evidence>
<dbReference type="RefSeq" id="WP_127780075.1">
    <property type="nucleotide sequence ID" value="NZ_SADD01000004.1"/>
</dbReference>
<name>A0ABY0CTC8_9DELT</name>
<proteinExistence type="predicted"/>
<accession>A0ABY0CTC8</accession>
<protein>
    <submittedName>
        <fullName evidence="1">Uncharacterized protein</fullName>
    </submittedName>
</protein>
<evidence type="ECO:0000313" key="1">
    <source>
        <dbReference type="EMBL" id="RVU44707.1"/>
    </source>
</evidence>
<organism evidence="1 2">
    <name type="scientific">Lujinxingia sediminis</name>
    <dbReference type="NCBI Taxonomy" id="2480984"/>
    <lineage>
        <taxon>Bacteria</taxon>
        <taxon>Deltaproteobacteria</taxon>
        <taxon>Bradymonadales</taxon>
        <taxon>Lujinxingiaceae</taxon>
        <taxon>Lujinxingia</taxon>
    </lineage>
</organism>
<gene>
    <name evidence="1" type="ORF">EA187_09190</name>
</gene>
<keyword evidence="2" id="KW-1185">Reference proteome</keyword>
<comment type="caution">
    <text evidence="1">The sequence shown here is derived from an EMBL/GenBank/DDBJ whole genome shotgun (WGS) entry which is preliminary data.</text>
</comment>
<dbReference type="Proteomes" id="UP000282926">
    <property type="component" value="Unassembled WGS sequence"/>
</dbReference>
<dbReference type="PROSITE" id="PS51257">
    <property type="entry name" value="PROKAR_LIPOPROTEIN"/>
    <property type="match status" value="1"/>
</dbReference>
<dbReference type="EMBL" id="SADD01000004">
    <property type="protein sequence ID" value="RVU44707.1"/>
    <property type="molecule type" value="Genomic_DNA"/>
</dbReference>